<dbReference type="NCBIfam" id="NF002897">
    <property type="entry name" value="PRK03430.1"/>
    <property type="match status" value="1"/>
</dbReference>
<organism evidence="2 3">
    <name type="scientific">Idiomarina piscisalsi</name>
    <dbReference type="NCBI Taxonomy" id="1096243"/>
    <lineage>
        <taxon>Bacteria</taxon>
        <taxon>Pseudomonadati</taxon>
        <taxon>Pseudomonadota</taxon>
        <taxon>Gammaproteobacteria</taxon>
        <taxon>Alteromonadales</taxon>
        <taxon>Idiomarinaceae</taxon>
        <taxon>Idiomarina</taxon>
    </lineage>
</organism>
<dbReference type="InterPro" id="IPR007456">
    <property type="entry name" value="Smg"/>
</dbReference>
<comment type="caution">
    <text evidence="2">The sequence shown here is derived from an EMBL/GenBank/DDBJ whole genome shotgun (WGS) entry which is preliminary data.</text>
</comment>
<comment type="similarity">
    <text evidence="1">Belongs to the Smg family.</text>
</comment>
<dbReference type="Pfam" id="PF04361">
    <property type="entry name" value="DUF494"/>
    <property type="match status" value="1"/>
</dbReference>
<evidence type="ECO:0000313" key="2">
    <source>
        <dbReference type="EMBL" id="RUO64418.1"/>
    </source>
</evidence>
<sequence>MFDILMYLFENYIHSEMEVVVDHDELTNELTRAGFREQEIQKALAWLECLADLQELETKSYIDASATQATRIYTADEMTRLDSQCRGFIMYLENLGVLDFATREVVIDRVMELETSRFTLDDLKWVVLMVLFNVPGQEAAYDQMEGLLFEEADGPLH</sequence>
<evidence type="ECO:0000256" key="1">
    <source>
        <dbReference type="HAMAP-Rule" id="MF_00598"/>
    </source>
</evidence>
<evidence type="ECO:0000313" key="3">
    <source>
        <dbReference type="Proteomes" id="UP000288361"/>
    </source>
</evidence>
<name>A0A432YRZ3_9GAMM</name>
<protein>
    <recommendedName>
        <fullName evidence="1">Protein Smg homolog</fullName>
    </recommendedName>
</protein>
<dbReference type="Proteomes" id="UP000288361">
    <property type="component" value="Unassembled WGS sequence"/>
</dbReference>
<gene>
    <name evidence="1" type="primary">smg</name>
    <name evidence="2" type="ORF">CWI73_06895</name>
</gene>
<proteinExistence type="inferred from homology"/>
<dbReference type="HAMAP" id="MF_00598">
    <property type="entry name" value="Smg"/>
    <property type="match status" value="1"/>
</dbReference>
<dbReference type="AlphaFoldDB" id="A0A432YRZ3"/>
<reference evidence="2 3" key="1">
    <citation type="journal article" date="2011" name="Front. Microbiol.">
        <title>Genomic signatures of strain selection and enhancement in Bacillus atrophaeus var. globigii, a historical biowarfare simulant.</title>
        <authorList>
            <person name="Gibbons H.S."/>
            <person name="Broomall S.M."/>
            <person name="McNew L.A."/>
            <person name="Daligault H."/>
            <person name="Chapman C."/>
            <person name="Bruce D."/>
            <person name="Karavis M."/>
            <person name="Krepps M."/>
            <person name="McGregor P.A."/>
            <person name="Hong C."/>
            <person name="Park K.H."/>
            <person name="Akmal A."/>
            <person name="Feldman A."/>
            <person name="Lin J.S."/>
            <person name="Chang W.E."/>
            <person name="Higgs B.W."/>
            <person name="Demirev P."/>
            <person name="Lindquist J."/>
            <person name="Liem A."/>
            <person name="Fochler E."/>
            <person name="Read T.D."/>
            <person name="Tapia R."/>
            <person name="Johnson S."/>
            <person name="Bishop-Lilly K.A."/>
            <person name="Detter C."/>
            <person name="Han C."/>
            <person name="Sozhamannan S."/>
            <person name="Rosenzweig C.N."/>
            <person name="Skowronski E.W."/>
        </authorList>
    </citation>
    <scope>NUCLEOTIDE SEQUENCE [LARGE SCALE GENOMIC DNA]</scope>
    <source>
        <strain evidence="2 3">TPS4-2</strain>
    </source>
</reference>
<dbReference type="PANTHER" id="PTHR38692">
    <property type="entry name" value="PROTEIN SMG"/>
    <property type="match status" value="1"/>
</dbReference>
<dbReference type="EMBL" id="PIQA01000004">
    <property type="protein sequence ID" value="RUO64418.1"/>
    <property type="molecule type" value="Genomic_DNA"/>
</dbReference>
<dbReference type="RefSeq" id="WP_126752107.1">
    <property type="nucleotide sequence ID" value="NZ_JBHUMT010000001.1"/>
</dbReference>
<accession>A0A432YRZ3</accession>
<dbReference type="PANTHER" id="PTHR38692:SF1">
    <property type="entry name" value="PROTEIN SMG"/>
    <property type="match status" value="1"/>
</dbReference>